<feature type="binding site" evidence="12">
    <location>
        <position position="466"/>
    </location>
    <ligand>
        <name>Zn(2+)</name>
        <dbReference type="ChEBI" id="CHEBI:29105"/>
        <note>catalytic</note>
    </ligand>
</feature>
<dbReference type="Gene3D" id="1.10.390.10">
    <property type="entry name" value="Neutral Protease Domain 2"/>
    <property type="match status" value="1"/>
</dbReference>
<dbReference type="GO" id="GO:0008270">
    <property type="term" value="F:zinc ion binding"/>
    <property type="evidence" value="ECO:0007669"/>
    <property type="project" value="InterPro"/>
</dbReference>
<evidence type="ECO:0000256" key="8">
    <source>
        <dbReference type="ARBA" id="ARBA00022833"/>
    </source>
</evidence>
<reference evidence="16 17" key="1">
    <citation type="journal article" date="2019" name="Sci. Rep.">
        <title>Comparative genomics of chytrid fungi reveal insights into the obligate biotrophic and pathogenic lifestyle of Synchytrium endobioticum.</title>
        <authorList>
            <person name="van de Vossenberg B.T.L.H."/>
            <person name="Warris S."/>
            <person name="Nguyen H.D.T."/>
            <person name="van Gent-Pelzer M.P.E."/>
            <person name="Joly D.L."/>
            <person name="van de Geest H.C."/>
            <person name="Bonants P.J.M."/>
            <person name="Smith D.S."/>
            <person name="Levesque C.A."/>
            <person name="van der Lee T.A.J."/>
        </authorList>
    </citation>
    <scope>NUCLEOTIDE SEQUENCE [LARGE SCALE GENOMIC DNA]</scope>
    <source>
        <strain evidence="16 17">CBS 675.73</strain>
    </source>
</reference>
<keyword evidence="5 12" id="KW-0479">Metal-binding</keyword>
<comment type="cofactor">
    <cofactor evidence="12">
        <name>Zn(2+)</name>
        <dbReference type="ChEBI" id="CHEBI:29105"/>
    </cofactor>
    <text evidence="12">Binds 1 zinc ion per subunit.</text>
</comment>
<dbReference type="EMBL" id="QEAP01000121">
    <property type="protein sequence ID" value="TPX74526.1"/>
    <property type="molecule type" value="Genomic_DNA"/>
</dbReference>
<evidence type="ECO:0000256" key="9">
    <source>
        <dbReference type="ARBA" id="ARBA00023049"/>
    </source>
</evidence>
<evidence type="ECO:0000256" key="2">
    <source>
        <dbReference type="ARBA" id="ARBA00006006"/>
    </source>
</evidence>
<feature type="binding site" evidence="12">
    <location>
        <position position="436"/>
    </location>
    <ligand>
        <name>Zn(2+)</name>
        <dbReference type="ChEBI" id="CHEBI:29105"/>
        <note>catalytic</note>
    </ligand>
</feature>
<name>A0A507FGX2_9FUNG</name>
<evidence type="ECO:0000256" key="13">
    <source>
        <dbReference type="RuleBase" id="RU364017"/>
    </source>
</evidence>
<keyword evidence="7 13" id="KW-0378">Hydrolase</keyword>
<evidence type="ECO:0000256" key="3">
    <source>
        <dbReference type="ARBA" id="ARBA00022525"/>
    </source>
</evidence>
<dbReference type="OrthoDB" id="3227768at2759"/>
<comment type="subcellular location">
    <subcellularLocation>
        <location evidence="1 13">Secreted</location>
    </subcellularLocation>
</comment>
<keyword evidence="9 13" id="KW-0482">Metalloprotease</keyword>
<keyword evidence="8 12" id="KW-0862">Zinc</keyword>
<dbReference type="Pfam" id="PF07504">
    <property type="entry name" value="FTP"/>
    <property type="match status" value="1"/>
</dbReference>
<evidence type="ECO:0000256" key="14">
    <source>
        <dbReference type="SAM" id="MobiDB-lite"/>
    </source>
</evidence>
<gene>
    <name evidence="16" type="ORF">CcCBS67573_g04206</name>
</gene>
<feature type="region of interest" description="Disordered" evidence="14">
    <location>
        <begin position="676"/>
        <end position="700"/>
    </location>
</feature>
<protein>
    <recommendedName>
        <fullName evidence="13">Extracellular metalloproteinase</fullName>
        <ecNumber evidence="13">3.4.24.-</ecNumber>
    </recommendedName>
    <alternativeName>
        <fullName evidence="13">Fungalysin</fullName>
    </alternativeName>
</protein>
<evidence type="ECO:0000256" key="1">
    <source>
        <dbReference type="ARBA" id="ARBA00004613"/>
    </source>
</evidence>
<evidence type="ECO:0000256" key="4">
    <source>
        <dbReference type="ARBA" id="ARBA00022670"/>
    </source>
</evidence>
<evidence type="ECO:0000259" key="15">
    <source>
        <dbReference type="Pfam" id="PF07504"/>
    </source>
</evidence>
<feature type="compositionally biased region" description="Low complexity" evidence="14">
    <location>
        <begin position="676"/>
        <end position="696"/>
    </location>
</feature>
<keyword evidence="6 13" id="KW-0732">Signal</keyword>
<comment type="caution">
    <text evidence="16">The sequence shown here is derived from an EMBL/GenBank/DDBJ whole genome shotgun (WGS) entry which is preliminary data.</text>
</comment>
<dbReference type="AlphaFoldDB" id="A0A507FGX2"/>
<evidence type="ECO:0000256" key="7">
    <source>
        <dbReference type="ARBA" id="ARBA00022801"/>
    </source>
</evidence>
<dbReference type="Gene3D" id="3.10.170.10">
    <property type="match status" value="1"/>
</dbReference>
<organism evidence="16 17">
    <name type="scientific">Chytriomyces confervae</name>
    <dbReference type="NCBI Taxonomy" id="246404"/>
    <lineage>
        <taxon>Eukaryota</taxon>
        <taxon>Fungi</taxon>
        <taxon>Fungi incertae sedis</taxon>
        <taxon>Chytridiomycota</taxon>
        <taxon>Chytridiomycota incertae sedis</taxon>
        <taxon>Chytridiomycetes</taxon>
        <taxon>Chytridiales</taxon>
        <taxon>Chytriomycetaceae</taxon>
        <taxon>Chytriomyces</taxon>
    </lineage>
</organism>
<dbReference type="InterPro" id="IPR001842">
    <property type="entry name" value="Peptidase_M36"/>
</dbReference>
<dbReference type="PANTHER" id="PTHR33478">
    <property type="entry name" value="EXTRACELLULAR METALLOPROTEINASE MEP"/>
    <property type="match status" value="1"/>
</dbReference>
<dbReference type="Proteomes" id="UP000320333">
    <property type="component" value="Unassembled WGS sequence"/>
</dbReference>
<dbReference type="GO" id="GO:0004222">
    <property type="term" value="F:metalloendopeptidase activity"/>
    <property type="evidence" value="ECO:0007669"/>
    <property type="project" value="InterPro"/>
</dbReference>
<feature type="domain" description="FTP" evidence="15">
    <location>
        <begin position="79"/>
        <end position="130"/>
    </location>
</feature>
<evidence type="ECO:0000256" key="5">
    <source>
        <dbReference type="ARBA" id="ARBA00022723"/>
    </source>
</evidence>
<evidence type="ECO:0000256" key="12">
    <source>
        <dbReference type="PIRSR" id="PIRSR601842-2"/>
    </source>
</evidence>
<feature type="signal peptide" evidence="13">
    <location>
        <begin position="1"/>
        <end position="20"/>
    </location>
</feature>
<keyword evidence="3 13" id="KW-0964">Secreted</keyword>
<dbReference type="Pfam" id="PF02128">
    <property type="entry name" value="Peptidase_M36"/>
    <property type="match status" value="1"/>
</dbReference>
<proteinExistence type="inferred from homology"/>
<keyword evidence="17" id="KW-1185">Reference proteome</keyword>
<keyword evidence="4 13" id="KW-0645">Protease</keyword>
<evidence type="ECO:0000313" key="16">
    <source>
        <dbReference type="EMBL" id="TPX74526.1"/>
    </source>
</evidence>
<evidence type="ECO:0000256" key="6">
    <source>
        <dbReference type="ARBA" id="ARBA00022729"/>
    </source>
</evidence>
<dbReference type="InterPro" id="IPR050371">
    <property type="entry name" value="Fungal_virulence_M36"/>
</dbReference>
<feature type="binding site" evidence="12">
    <location>
        <position position="440"/>
    </location>
    <ligand>
        <name>Zn(2+)</name>
        <dbReference type="ChEBI" id="CHEBI:29105"/>
        <note>catalytic</note>
    </ligand>
</feature>
<dbReference type="PRINTS" id="PR00999">
    <property type="entry name" value="FUNGALYSIN"/>
</dbReference>
<accession>A0A507FGX2</accession>
<dbReference type="GO" id="GO:0005615">
    <property type="term" value="C:extracellular space"/>
    <property type="evidence" value="ECO:0007669"/>
    <property type="project" value="InterPro"/>
</dbReference>
<evidence type="ECO:0000256" key="10">
    <source>
        <dbReference type="ARBA" id="ARBA00023145"/>
    </source>
</evidence>
<dbReference type="EC" id="3.4.24.-" evidence="13"/>
<comment type="similarity">
    <text evidence="2 13">Belongs to the peptidase M36 family.</text>
</comment>
<dbReference type="CDD" id="cd09596">
    <property type="entry name" value="M36"/>
    <property type="match status" value="1"/>
</dbReference>
<keyword evidence="10 13" id="KW-0865">Zymogen</keyword>
<dbReference type="GO" id="GO:0006508">
    <property type="term" value="P:proteolysis"/>
    <property type="evidence" value="ECO:0007669"/>
    <property type="project" value="UniProtKB-KW"/>
</dbReference>
<evidence type="ECO:0000256" key="11">
    <source>
        <dbReference type="PIRSR" id="PIRSR601842-1"/>
    </source>
</evidence>
<feature type="binding site" evidence="12">
    <location>
        <position position="241"/>
    </location>
    <ligand>
        <name>Zn(2+)</name>
        <dbReference type="ChEBI" id="CHEBI:29105"/>
        <note>catalytic</note>
    </ligand>
</feature>
<dbReference type="InterPro" id="IPR011096">
    <property type="entry name" value="FTP_domain"/>
</dbReference>
<feature type="active site" evidence="11">
    <location>
        <position position="437"/>
    </location>
</feature>
<evidence type="ECO:0000313" key="17">
    <source>
        <dbReference type="Proteomes" id="UP000320333"/>
    </source>
</evidence>
<dbReference type="PANTHER" id="PTHR33478:SF1">
    <property type="entry name" value="EXTRACELLULAR METALLOPROTEINASE MEP"/>
    <property type="match status" value="1"/>
</dbReference>
<dbReference type="SUPFAM" id="SSF55486">
    <property type="entry name" value="Metalloproteases ('zincins'), catalytic domain"/>
    <property type="match status" value="1"/>
</dbReference>
<feature type="chain" id="PRO_5021509692" description="Extracellular metalloproteinase" evidence="13">
    <location>
        <begin position="21"/>
        <end position="741"/>
    </location>
</feature>
<sequence length="741" mass="78059">MHAPAFFLGLLTLCAIPLNALPLAARDTAAIPAYEQPEAVPIALNLSLSGLVGRDGTTIDTVAAAAAEALAKSFKLNKDEIKVSHAHTSTTSGVHHIHFTQVVDGIEVTNAVANVNIARDGSVLSVYSSFVPTASTASFVASQPAAGISADAAVLQFAKAKGLSTKGKLTVSQDGSSFTVSGAAFVTQDIKASKKMYQKGSSLIPVWDLSVDLGDKWQNAFVDIKTGELIAVSDWTSDFSDASYLAVPQNEQAPVNSRLSQLKNPWNLKASPNGWHVVNGQERNDLYGNNVAAASNPNGSSSQTNAQLLALPRPASNSLTFDAQLNDAIDAMNPTNINAAVTNMFVATNTAHDVFYNYGFTEEAGNFQFDNLGKGGRGNDGVIATCQDRFNTDPKSRNNANFATPPDGQNGRMRMYVFDITNPGRDGAFDNGIIYHEFGHGLSNRLTGGASNSNCLSNTQSGGMGEGWSDVWAVLLTLPSTATRATNVDMGRYVLGGSKGIRRYPYSTSLSVNPLKFSKLATLNEVHDIGEVWCNTLYEVLWNMVDVSGWVNPANLVTSQGSNIGNADFISIVVEAMKLQPCNPTFLQARDAIIQADRALFNGKYACAIWSGFAKRGMGVNAKTGGAYTDNSDIPAACSNPIPTTATTTAPTTSSQAITTTSKSITTSQATTIPTTTAAVSSSTASPKPTTTSKASGNTVAHGGSCATFGQWACSYQCICNYVTGNALQWQCNPTSATCSL</sequence>
<dbReference type="InterPro" id="IPR027268">
    <property type="entry name" value="Peptidase_M4/M1_CTD_sf"/>
</dbReference>